<feature type="compositionally biased region" description="Polar residues" evidence="1">
    <location>
        <begin position="104"/>
        <end position="116"/>
    </location>
</feature>
<evidence type="ECO:0000313" key="2">
    <source>
        <dbReference type="EMBL" id="TNH37550.1"/>
    </source>
</evidence>
<feature type="compositionally biased region" description="Basic and acidic residues" evidence="1">
    <location>
        <begin position="129"/>
        <end position="144"/>
    </location>
</feature>
<reference evidence="2 3" key="1">
    <citation type="submission" date="2019-06" db="EMBL/GenBank/DDBJ databases">
        <authorList>
            <person name="Li J."/>
        </authorList>
    </citation>
    <scope>NUCLEOTIDE SEQUENCE [LARGE SCALE GENOMIC DNA]</scope>
    <source>
        <strain evidence="2 3">CGMCC 1.8012</strain>
    </source>
</reference>
<proteinExistence type="predicted"/>
<organism evidence="2 3">
    <name type="scientific">Paracoccus haeundaensis</name>
    <dbReference type="NCBI Taxonomy" id="225362"/>
    <lineage>
        <taxon>Bacteria</taxon>
        <taxon>Pseudomonadati</taxon>
        <taxon>Pseudomonadota</taxon>
        <taxon>Alphaproteobacteria</taxon>
        <taxon>Rhodobacterales</taxon>
        <taxon>Paracoccaceae</taxon>
        <taxon>Paracoccus</taxon>
    </lineage>
</organism>
<comment type="caution">
    <text evidence="2">The sequence shown here is derived from an EMBL/GenBank/DDBJ whole genome shotgun (WGS) entry which is preliminary data.</text>
</comment>
<dbReference type="EMBL" id="VDDC01000075">
    <property type="protein sequence ID" value="TNH37550.1"/>
    <property type="molecule type" value="Genomic_DNA"/>
</dbReference>
<feature type="region of interest" description="Disordered" evidence="1">
    <location>
        <begin position="289"/>
        <end position="331"/>
    </location>
</feature>
<keyword evidence="3" id="KW-1185">Reference proteome</keyword>
<protein>
    <submittedName>
        <fullName evidence="2">DUF3618 domain-containing protein</fullName>
    </submittedName>
</protein>
<accession>A0A5C4R0Q7</accession>
<dbReference type="Pfam" id="PF12277">
    <property type="entry name" value="DUF3618"/>
    <property type="match status" value="1"/>
</dbReference>
<dbReference type="RefSeq" id="WP_139599797.1">
    <property type="nucleotide sequence ID" value="NZ_VDDC01000075.1"/>
</dbReference>
<sequence>MTHDLNNPDQIEREIEKDREALRRTLDDLQSELSLDGLSRRLTGSVRKNGAEWAEAASDAARANPIALGLTGIGLAWMIFGRGQDPVHSYGQSVTSRSDRNERNFNPVSNPSQTYGNRPPFSRPNWASDDNRKTDRHAEARSDQSVRSTKAVGMIDTAKNHAFHLRDRLSEGTEGFGEEARLRVEAARRKALDASDAVSRQMAQANRKIARHYDNEPLLFGALALLGGAALGAMLPGTRREDELLGDYRDQLFDEAEKIYHEEKDRVSSAVSAGVEEAKAAATNVVSAAKGELTDDDGDKAASPENLQKTPGEAKTVSGPAQLGKTPSSKA</sequence>
<feature type="region of interest" description="Disordered" evidence="1">
    <location>
        <begin position="88"/>
        <end position="149"/>
    </location>
</feature>
<dbReference type="InterPro" id="IPR022062">
    <property type="entry name" value="DUF3618"/>
</dbReference>
<evidence type="ECO:0000313" key="3">
    <source>
        <dbReference type="Proteomes" id="UP000304880"/>
    </source>
</evidence>
<name>A0A5C4R0Q7_9RHOB</name>
<evidence type="ECO:0000256" key="1">
    <source>
        <dbReference type="SAM" id="MobiDB-lite"/>
    </source>
</evidence>
<gene>
    <name evidence="2" type="ORF">FHD67_19765</name>
</gene>
<dbReference type="AlphaFoldDB" id="A0A5C4R0Q7"/>
<dbReference type="Proteomes" id="UP000304880">
    <property type="component" value="Unassembled WGS sequence"/>
</dbReference>